<dbReference type="GO" id="GO:0016787">
    <property type="term" value="F:hydrolase activity"/>
    <property type="evidence" value="ECO:0007669"/>
    <property type="project" value="UniProtKB-KW"/>
</dbReference>
<evidence type="ECO:0000256" key="4">
    <source>
        <dbReference type="ARBA" id="ARBA00022759"/>
    </source>
</evidence>
<dbReference type="Gene3D" id="1.10.340.70">
    <property type="match status" value="1"/>
</dbReference>
<evidence type="ECO:0000313" key="9">
    <source>
        <dbReference type="Proteomes" id="UP000075243"/>
    </source>
</evidence>
<evidence type="ECO:0000256" key="5">
    <source>
        <dbReference type="ARBA" id="ARBA00022801"/>
    </source>
</evidence>
<dbReference type="InterPro" id="IPR012337">
    <property type="entry name" value="RNaseH-like_sf"/>
</dbReference>
<evidence type="ECO:0000259" key="7">
    <source>
        <dbReference type="PROSITE" id="PS50994"/>
    </source>
</evidence>
<keyword evidence="4" id="KW-0255">Endonuclease</keyword>
<dbReference type="SUPFAM" id="SSF56672">
    <property type="entry name" value="DNA/RNA polymerases"/>
    <property type="match status" value="1"/>
</dbReference>
<dbReference type="FunFam" id="3.10.20.370:FF:000001">
    <property type="entry name" value="Retrovirus-related Pol polyprotein from transposon 17.6-like protein"/>
    <property type="match status" value="1"/>
</dbReference>
<dbReference type="InterPro" id="IPR036397">
    <property type="entry name" value="RNaseH_sf"/>
</dbReference>
<dbReference type="Gramene" id="C.cajan_18149.t">
    <property type="protein sequence ID" value="C.cajan_18149.t"/>
    <property type="gene ID" value="C.cajan_18149"/>
</dbReference>
<evidence type="ECO:0000256" key="3">
    <source>
        <dbReference type="ARBA" id="ARBA00022722"/>
    </source>
</evidence>
<evidence type="ECO:0000313" key="8">
    <source>
        <dbReference type="EMBL" id="KYP64093.1"/>
    </source>
</evidence>
<protein>
    <submittedName>
        <fullName evidence="8">Transposon Ty3-I Gag-Pol polyprotein</fullName>
    </submittedName>
</protein>
<dbReference type="Pfam" id="PF00665">
    <property type="entry name" value="rve"/>
    <property type="match status" value="1"/>
</dbReference>
<feature type="domain" description="Integrase catalytic" evidence="7">
    <location>
        <begin position="464"/>
        <end position="624"/>
    </location>
</feature>
<dbReference type="PROSITE" id="PS50994">
    <property type="entry name" value="INTEGRASE"/>
    <property type="match status" value="1"/>
</dbReference>
<dbReference type="Pfam" id="PF17917">
    <property type="entry name" value="RT_RNaseH"/>
    <property type="match status" value="1"/>
</dbReference>
<dbReference type="AlphaFoldDB" id="A0A151TAN1"/>
<evidence type="ECO:0000256" key="1">
    <source>
        <dbReference type="ARBA" id="ARBA00022679"/>
    </source>
</evidence>
<dbReference type="Gene3D" id="3.30.420.10">
    <property type="entry name" value="Ribonuclease H-like superfamily/Ribonuclease H"/>
    <property type="match status" value="1"/>
</dbReference>
<name>A0A151TAN1_CAJCA</name>
<dbReference type="InterPro" id="IPR041588">
    <property type="entry name" value="Integrase_H2C2"/>
</dbReference>
<keyword evidence="2" id="KW-0548">Nucleotidyltransferase</keyword>
<dbReference type="Gene3D" id="3.10.20.370">
    <property type="match status" value="1"/>
</dbReference>
<dbReference type="Pfam" id="PF17921">
    <property type="entry name" value="Integrase_H2C2"/>
    <property type="match status" value="1"/>
</dbReference>
<evidence type="ECO:0000256" key="2">
    <source>
        <dbReference type="ARBA" id="ARBA00022695"/>
    </source>
</evidence>
<gene>
    <name evidence="8" type="ORF">KK1_018681</name>
</gene>
<dbReference type="InterPro" id="IPR041373">
    <property type="entry name" value="RT_RNaseH"/>
</dbReference>
<dbReference type="PANTHER" id="PTHR37984">
    <property type="entry name" value="PROTEIN CBG26694"/>
    <property type="match status" value="1"/>
</dbReference>
<dbReference type="SUPFAM" id="SSF53098">
    <property type="entry name" value="Ribonuclease H-like"/>
    <property type="match status" value="1"/>
</dbReference>
<sequence length="717" mass="82944">MCIGYRKLNKATRKDHFPLSFMDHMLERLADQAYYCFLYGFSGYNQIVVDPEDQEKTSFTCPFGVFAYRKMPFGLCNAPATFQRYMLAIFSDLVEKSIEVFMDDFSVFGFSFDECLANLEVVLRRCLETNLILNWEKCHFMVTEGIVLGHKISHKGIEVDPAKVEVIEKLPPPINVKAYEALKARLTSAPIITAPDWKLDFELMCDSSDYAVGAILGQRRAKTFRAIHYASKVLNEAQINYATTEKELLAIVFALEKFRSYLIGSKVVVFTDHAAIKYLLTKPDSKPRLIRWILLLQEFDLEIKDKSRKENMVADHLSRLINDEVTMKEREIREEFPDEKLLMVQERPWFADLANFKATGVIPEDFTWHQKKKFLRYATYYVWDDHHLFKIGADGLLRRCVSREEAKSILWHCHNSPYGGHFNGERAAAKVLQSDFYWPTLFKDAHSHAKQCDNCQRAGGITRKHEMPLQVRLMGIDFVGPLPSSFTNEYILVAVDYVSKWVEAIATPKVDGKTVVKFLKKHIFSRFGTLRVLISDGGSHFYNAQLERALEHYGVHHKVGTTYHPQTNGQAEVSNREIKRILEKTMSSSRKDWSTKLDEAPWAYRTAFKSPIGLTPFQLVYGKACSYFYYHDRKILKREFRAGQSVLLFNSRLKLFPGKLRSKWFGPFRGKEVKPYGAIEIEDPEAQRNWVVNGQWLKPYLGGEVERLCCILSFRDP</sequence>
<dbReference type="CDD" id="cd09274">
    <property type="entry name" value="RNase_HI_RT_Ty3"/>
    <property type="match status" value="1"/>
</dbReference>
<dbReference type="Gene3D" id="3.30.70.270">
    <property type="match status" value="1"/>
</dbReference>
<keyword evidence="5" id="KW-0378">Hydrolase</keyword>
<dbReference type="InterPro" id="IPR050951">
    <property type="entry name" value="Retrovirus_Pol_polyprotein"/>
</dbReference>
<dbReference type="Gene3D" id="3.10.10.10">
    <property type="entry name" value="HIV Type 1 Reverse Transcriptase, subunit A, domain 1"/>
    <property type="match status" value="1"/>
</dbReference>
<dbReference type="PANTHER" id="PTHR37984:SF5">
    <property type="entry name" value="PROTEIN NYNRIN-LIKE"/>
    <property type="match status" value="1"/>
</dbReference>
<reference evidence="8 9" key="1">
    <citation type="journal article" date="2012" name="Nat. Biotechnol.">
        <title>Draft genome sequence of pigeonpea (Cajanus cajan), an orphan legume crop of resource-poor farmers.</title>
        <authorList>
            <person name="Varshney R.K."/>
            <person name="Chen W."/>
            <person name="Li Y."/>
            <person name="Bharti A.K."/>
            <person name="Saxena R.K."/>
            <person name="Schlueter J.A."/>
            <person name="Donoghue M.T."/>
            <person name="Azam S."/>
            <person name="Fan G."/>
            <person name="Whaley A.M."/>
            <person name="Farmer A.D."/>
            <person name="Sheridan J."/>
            <person name="Iwata A."/>
            <person name="Tuteja R."/>
            <person name="Penmetsa R.V."/>
            <person name="Wu W."/>
            <person name="Upadhyaya H.D."/>
            <person name="Yang S.P."/>
            <person name="Shah T."/>
            <person name="Saxena K.B."/>
            <person name="Michael T."/>
            <person name="McCombie W.R."/>
            <person name="Yang B."/>
            <person name="Zhang G."/>
            <person name="Yang H."/>
            <person name="Wang J."/>
            <person name="Spillane C."/>
            <person name="Cook D.R."/>
            <person name="May G.D."/>
            <person name="Xu X."/>
            <person name="Jackson S.A."/>
        </authorList>
    </citation>
    <scope>NUCLEOTIDE SEQUENCE [LARGE SCALE GENOMIC DNA]</scope>
    <source>
        <strain evidence="9">cv. Asha</strain>
    </source>
</reference>
<dbReference type="CDD" id="cd01647">
    <property type="entry name" value="RT_LTR"/>
    <property type="match status" value="1"/>
</dbReference>
<dbReference type="EMBL" id="CM003609">
    <property type="protein sequence ID" value="KYP64093.1"/>
    <property type="molecule type" value="Genomic_DNA"/>
</dbReference>
<dbReference type="GO" id="GO:0003964">
    <property type="term" value="F:RNA-directed DNA polymerase activity"/>
    <property type="evidence" value="ECO:0007669"/>
    <property type="project" value="UniProtKB-KW"/>
</dbReference>
<proteinExistence type="predicted"/>
<dbReference type="GO" id="GO:0004519">
    <property type="term" value="F:endonuclease activity"/>
    <property type="evidence" value="ECO:0007669"/>
    <property type="project" value="UniProtKB-KW"/>
</dbReference>
<organism evidence="8 9">
    <name type="scientific">Cajanus cajan</name>
    <name type="common">Pigeon pea</name>
    <name type="synonym">Cajanus indicus</name>
    <dbReference type="NCBI Taxonomy" id="3821"/>
    <lineage>
        <taxon>Eukaryota</taxon>
        <taxon>Viridiplantae</taxon>
        <taxon>Streptophyta</taxon>
        <taxon>Embryophyta</taxon>
        <taxon>Tracheophyta</taxon>
        <taxon>Spermatophyta</taxon>
        <taxon>Magnoliopsida</taxon>
        <taxon>eudicotyledons</taxon>
        <taxon>Gunneridae</taxon>
        <taxon>Pentapetalae</taxon>
        <taxon>rosids</taxon>
        <taxon>fabids</taxon>
        <taxon>Fabales</taxon>
        <taxon>Fabaceae</taxon>
        <taxon>Papilionoideae</taxon>
        <taxon>50 kb inversion clade</taxon>
        <taxon>NPAAA clade</taxon>
        <taxon>indigoferoid/millettioid clade</taxon>
        <taxon>Phaseoleae</taxon>
        <taxon>Cajanus</taxon>
    </lineage>
</organism>
<evidence type="ECO:0000256" key="6">
    <source>
        <dbReference type="ARBA" id="ARBA00022918"/>
    </source>
</evidence>
<keyword evidence="3" id="KW-0540">Nuclease</keyword>
<dbReference type="InterPro" id="IPR000477">
    <property type="entry name" value="RT_dom"/>
</dbReference>
<dbReference type="InterPro" id="IPR043128">
    <property type="entry name" value="Rev_trsase/Diguanyl_cyclase"/>
</dbReference>
<dbReference type="InterPro" id="IPR001584">
    <property type="entry name" value="Integrase_cat-core"/>
</dbReference>
<dbReference type="Proteomes" id="UP000075243">
    <property type="component" value="Chromosome 7"/>
</dbReference>
<dbReference type="GO" id="GO:0015074">
    <property type="term" value="P:DNA integration"/>
    <property type="evidence" value="ECO:0007669"/>
    <property type="project" value="InterPro"/>
</dbReference>
<accession>A0A151TAN1</accession>
<keyword evidence="1" id="KW-0808">Transferase</keyword>
<dbReference type="GO" id="GO:0003676">
    <property type="term" value="F:nucleic acid binding"/>
    <property type="evidence" value="ECO:0007669"/>
    <property type="project" value="InterPro"/>
</dbReference>
<keyword evidence="9" id="KW-1185">Reference proteome</keyword>
<dbReference type="Pfam" id="PF00078">
    <property type="entry name" value="RVT_1"/>
    <property type="match status" value="1"/>
</dbReference>
<dbReference type="InterPro" id="IPR043502">
    <property type="entry name" value="DNA/RNA_pol_sf"/>
</dbReference>
<keyword evidence="6" id="KW-0695">RNA-directed DNA polymerase</keyword>